<dbReference type="InterPro" id="IPR036047">
    <property type="entry name" value="F-box-like_dom_sf"/>
</dbReference>
<dbReference type="EMBL" id="CAJVPS010000381">
    <property type="protein sequence ID" value="CAG8481988.1"/>
    <property type="molecule type" value="Genomic_DNA"/>
</dbReference>
<evidence type="ECO:0000259" key="2">
    <source>
        <dbReference type="Pfam" id="PF12937"/>
    </source>
</evidence>
<feature type="region of interest" description="Disordered" evidence="1">
    <location>
        <begin position="28"/>
        <end position="58"/>
    </location>
</feature>
<evidence type="ECO:0000313" key="4">
    <source>
        <dbReference type="Proteomes" id="UP000789508"/>
    </source>
</evidence>
<name>A0A9N8WFW5_9GLOM</name>
<comment type="caution">
    <text evidence="3">The sequence shown here is derived from an EMBL/GenBank/DDBJ whole genome shotgun (WGS) entry which is preliminary data.</text>
</comment>
<dbReference type="Pfam" id="PF12937">
    <property type="entry name" value="F-box-like"/>
    <property type="match status" value="1"/>
</dbReference>
<dbReference type="SUPFAM" id="SSF81383">
    <property type="entry name" value="F-box domain"/>
    <property type="match status" value="1"/>
</dbReference>
<keyword evidence="4" id="KW-1185">Reference proteome</keyword>
<protein>
    <submittedName>
        <fullName evidence="3">5161_t:CDS:1</fullName>
    </submittedName>
</protein>
<proteinExistence type="predicted"/>
<reference evidence="3" key="1">
    <citation type="submission" date="2021-06" db="EMBL/GenBank/DDBJ databases">
        <authorList>
            <person name="Kallberg Y."/>
            <person name="Tangrot J."/>
            <person name="Rosling A."/>
        </authorList>
    </citation>
    <scope>NUCLEOTIDE SEQUENCE</scope>
    <source>
        <strain evidence="3">FL130A</strain>
    </source>
</reference>
<evidence type="ECO:0000256" key="1">
    <source>
        <dbReference type="SAM" id="MobiDB-lite"/>
    </source>
</evidence>
<dbReference type="AlphaFoldDB" id="A0A9N8WFW5"/>
<dbReference type="Proteomes" id="UP000789508">
    <property type="component" value="Unassembled WGS sequence"/>
</dbReference>
<organism evidence="3 4">
    <name type="scientific">Ambispora leptoticha</name>
    <dbReference type="NCBI Taxonomy" id="144679"/>
    <lineage>
        <taxon>Eukaryota</taxon>
        <taxon>Fungi</taxon>
        <taxon>Fungi incertae sedis</taxon>
        <taxon>Mucoromycota</taxon>
        <taxon>Glomeromycotina</taxon>
        <taxon>Glomeromycetes</taxon>
        <taxon>Archaeosporales</taxon>
        <taxon>Ambisporaceae</taxon>
        <taxon>Ambispora</taxon>
    </lineage>
</organism>
<accession>A0A9N8WFW5</accession>
<sequence length="429" mass="49996">MDYAFFEEYDLDMFDDYPLGDHFPSVSISSPSTTDKDSQPDSEADNLTESNTPSPNPVGLCSLPTEILLLILHKVILSENRPKTAILSLPLTCKTLFKISRDPIVWEKLFSDEYDVIARKRRVQNYGRNTKKLVDLCAADFCIQVYQRLHSWADLSLKHFTSVLLTIKVISYMLTQDIPSLDLIVGSMAAEFYDRMRNWDPTKDSVNNILYTHALHICLRNENKELVAPYFSPCSYVFEPRKNDEWMLWVEDMLDLFSTNKVLWCMRNDAYDTHMPNYWYGFSMNSQMTKITNLLLLDLNFIIINNHHQHHYDALLQPRNYFTSSTSSSSMSNYNSGNNDTFATSFFIHGQLTYDSGEEIEVVGECWPVDKGRRVSFHYFNPNMKGELWEFCGYYVATFGIVGKCWRRFSSVDQAEFFWIWKDNLCDMN</sequence>
<gene>
    <name evidence="3" type="ORF">ALEPTO_LOCUS2535</name>
</gene>
<dbReference type="OrthoDB" id="5599753at2759"/>
<dbReference type="InterPro" id="IPR001810">
    <property type="entry name" value="F-box_dom"/>
</dbReference>
<feature type="domain" description="F-box" evidence="2">
    <location>
        <begin position="60"/>
        <end position="110"/>
    </location>
</feature>
<evidence type="ECO:0000313" key="3">
    <source>
        <dbReference type="EMBL" id="CAG8481988.1"/>
    </source>
</evidence>